<feature type="transmembrane region" description="Helical" evidence="7">
    <location>
        <begin position="273"/>
        <end position="291"/>
    </location>
</feature>
<dbReference type="EMBL" id="JAFBBK010000001">
    <property type="protein sequence ID" value="MBM7414794.1"/>
    <property type="molecule type" value="Genomic_DNA"/>
</dbReference>
<keyword evidence="3 7" id="KW-0812">Transmembrane</keyword>
<dbReference type="InterPro" id="IPR000620">
    <property type="entry name" value="EamA_dom"/>
</dbReference>
<feature type="domain" description="EamA" evidence="8">
    <location>
        <begin position="153"/>
        <end position="288"/>
    </location>
</feature>
<evidence type="ECO:0000256" key="2">
    <source>
        <dbReference type="ARBA" id="ARBA00007362"/>
    </source>
</evidence>
<keyword evidence="10" id="KW-1185">Reference proteome</keyword>
<keyword evidence="5 7" id="KW-0472">Membrane</keyword>
<name>A0ABS2KS68_9NOCA</name>
<evidence type="ECO:0000313" key="9">
    <source>
        <dbReference type="EMBL" id="MBM7414794.1"/>
    </source>
</evidence>
<comment type="subcellular location">
    <subcellularLocation>
        <location evidence="1">Membrane</location>
        <topology evidence="1">Multi-pass membrane protein</topology>
    </subcellularLocation>
</comment>
<feature type="transmembrane region" description="Helical" evidence="7">
    <location>
        <begin position="78"/>
        <end position="97"/>
    </location>
</feature>
<proteinExistence type="inferred from homology"/>
<sequence length="315" mass="32359">MTDVDARGLASVGRSFPPWSVPFVFVVGALVQYLGAAIGVHLFDTISPAAVAWLRAAGAAAVLLAWRRPWRTRWTARTIVVAGGFGVVTVGMNLAFYEAIARIPLGTAVAIEFLGPVLVAALGSRRARDVLALVLVVAGVALVAGARFDVGLVGVGFALLAAGLWAGYVVLGKSVATAGDGLDSLAVGMAVASVILAPLALTPQVLDDPSVFTAPSTWLLGVGVGVLSSVIPYALDQVVLRTVGRARFALLLALLPTTATVVGVVVLRQVPSLAELAGILCVIVAVALGGVERRARPAPPADTNRLQDPTREDGR</sequence>
<dbReference type="Proteomes" id="UP000703038">
    <property type="component" value="Unassembled WGS sequence"/>
</dbReference>
<evidence type="ECO:0000256" key="1">
    <source>
        <dbReference type="ARBA" id="ARBA00004141"/>
    </source>
</evidence>
<accession>A0ABS2KS68</accession>
<dbReference type="SUPFAM" id="SSF103481">
    <property type="entry name" value="Multidrug resistance efflux transporter EmrE"/>
    <property type="match status" value="2"/>
</dbReference>
<evidence type="ECO:0000256" key="3">
    <source>
        <dbReference type="ARBA" id="ARBA00022692"/>
    </source>
</evidence>
<evidence type="ECO:0000313" key="10">
    <source>
        <dbReference type="Proteomes" id="UP000703038"/>
    </source>
</evidence>
<feature type="transmembrane region" description="Helical" evidence="7">
    <location>
        <begin position="248"/>
        <end position="267"/>
    </location>
</feature>
<feature type="transmembrane region" description="Helical" evidence="7">
    <location>
        <begin position="49"/>
        <end position="66"/>
    </location>
</feature>
<dbReference type="InterPro" id="IPR050638">
    <property type="entry name" value="AA-Vitamin_Transporters"/>
</dbReference>
<reference evidence="9 10" key="1">
    <citation type="submission" date="2021-01" db="EMBL/GenBank/DDBJ databases">
        <title>Genomics of switchgrass bacterial isolates.</title>
        <authorList>
            <person name="Shade A."/>
        </authorList>
    </citation>
    <scope>NUCLEOTIDE SEQUENCE [LARGE SCALE GENOMIC DNA]</scope>
    <source>
        <strain evidence="9 10">PvP111</strain>
    </source>
</reference>
<protein>
    <submittedName>
        <fullName evidence="9">Inner membrane transporter RhtA</fullName>
    </submittedName>
</protein>
<gene>
    <name evidence="9" type="ORF">JOE42_001527</name>
</gene>
<evidence type="ECO:0000256" key="7">
    <source>
        <dbReference type="SAM" id="Phobius"/>
    </source>
</evidence>
<comment type="caution">
    <text evidence="9">The sequence shown here is derived from an EMBL/GenBank/DDBJ whole genome shotgun (WGS) entry which is preliminary data.</text>
</comment>
<feature type="region of interest" description="Disordered" evidence="6">
    <location>
        <begin position="295"/>
        <end position="315"/>
    </location>
</feature>
<comment type="similarity">
    <text evidence="2">Belongs to the EamA transporter family.</text>
</comment>
<dbReference type="InterPro" id="IPR037185">
    <property type="entry name" value="EmrE-like"/>
</dbReference>
<evidence type="ECO:0000259" key="8">
    <source>
        <dbReference type="Pfam" id="PF00892"/>
    </source>
</evidence>
<dbReference type="RefSeq" id="WP_204867665.1">
    <property type="nucleotide sequence ID" value="NZ_JAFBBK010000001.1"/>
</dbReference>
<evidence type="ECO:0000256" key="6">
    <source>
        <dbReference type="SAM" id="MobiDB-lite"/>
    </source>
</evidence>
<dbReference type="PANTHER" id="PTHR32322">
    <property type="entry name" value="INNER MEMBRANE TRANSPORTER"/>
    <property type="match status" value="1"/>
</dbReference>
<feature type="transmembrane region" description="Helical" evidence="7">
    <location>
        <begin position="130"/>
        <end position="146"/>
    </location>
</feature>
<dbReference type="PANTHER" id="PTHR32322:SF2">
    <property type="entry name" value="EAMA DOMAIN-CONTAINING PROTEIN"/>
    <property type="match status" value="1"/>
</dbReference>
<feature type="transmembrane region" description="Helical" evidence="7">
    <location>
        <begin position="103"/>
        <end position="123"/>
    </location>
</feature>
<feature type="transmembrane region" description="Helical" evidence="7">
    <location>
        <begin position="218"/>
        <end position="236"/>
    </location>
</feature>
<evidence type="ECO:0000256" key="5">
    <source>
        <dbReference type="ARBA" id="ARBA00023136"/>
    </source>
</evidence>
<feature type="transmembrane region" description="Helical" evidence="7">
    <location>
        <begin position="21"/>
        <end position="43"/>
    </location>
</feature>
<evidence type="ECO:0000256" key="4">
    <source>
        <dbReference type="ARBA" id="ARBA00022989"/>
    </source>
</evidence>
<feature type="transmembrane region" description="Helical" evidence="7">
    <location>
        <begin position="184"/>
        <end position="206"/>
    </location>
</feature>
<feature type="transmembrane region" description="Helical" evidence="7">
    <location>
        <begin position="152"/>
        <end position="172"/>
    </location>
</feature>
<organism evidence="9 10">
    <name type="scientific">Rhodococcoides corynebacterioides</name>
    <dbReference type="NCBI Taxonomy" id="53972"/>
    <lineage>
        <taxon>Bacteria</taxon>
        <taxon>Bacillati</taxon>
        <taxon>Actinomycetota</taxon>
        <taxon>Actinomycetes</taxon>
        <taxon>Mycobacteriales</taxon>
        <taxon>Nocardiaceae</taxon>
        <taxon>Rhodococcoides</taxon>
    </lineage>
</organism>
<dbReference type="Pfam" id="PF00892">
    <property type="entry name" value="EamA"/>
    <property type="match status" value="1"/>
</dbReference>
<keyword evidence="4 7" id="KW-1133">Transmembrane helix</keyword>